<organism evidence="2">
    <name type="scientific">Streptomyces sp. NBC_01401</name>
    <dbReference type="NCBI Taxonomy" id="2903854"/>
    <lineage>
        <taxon>Bacteria</taxon>
        <taxon>Bacillati</taxon>
        <taxon>Actinomycetota</taxon>
        <taxon>Actinomycetes</taxon>
        <taxon>Kitasatosporales</taxon>
        <taxon>Streptomycetaceae</taxon>
        <taxon>Streptomyces</taxon>
    </lineage>
</organism>
<dbReference type="AlphaFoldDB" id="A0AAU3H6D4"/>
<reference evidence="2" key="1">
    <citation type="submission" date="2022-10" db="EMBL/GenBank/DDBJ databases">
        <title>The complete genomes of actinobacterial strains from the NBC collection.</title>
        <authorList>
            <person name="Joergensen T.S."/>
            <person name="Alvarez Arevalo M."/>
            <person name="Sterndorff E.B."/>
            <person name="Faurdal D."/>
            <person name="Vuksanovic O."/>
            <person name="Mourched A.-S."/>
            <person name="Charusanti P."/>
            <person name="Shaw S."/>
            <person name="Blin K."/>
            <person name="Weber T."/>
        </authorList>
    </citation>
    <scope>NUCLEOTIDE SEQUENCE</scope>
    <source>
        <strain evidence="2">NBC_01401</strain>
    </source>
</reference>
<gene>
    <name evidence="2" type="ORF">OG626_34010</name>
</gene>
<proteinExistence type="predicted"/>
<evidence type="ECO:0000256" key="1">
    <source>
        <dbReference type="SAM" id="MobiDB-lite"/>
    </source>
</evidence>
<protein>
    <submittedName>
        <fullName evidence="2">Uncharacterized protein</fullName>
    </submittedName>
</protein>
<sequence length="291" mass="30815">MTGDEGPVDDAPATPASALWLRGELLEIATPPFPDHPPQVIREWADPVRWRDPTPIGHRFLVLLCAGGDGRPPASGFDDILGAFSEAGWTLRRWAPGDDGANSATARREDFEVRVHRGGGRGILTLTGWTPAVYTGRQWSEPPFTISTAGGVLCGDCHGWGICLDCGGRPYSGGTGGYGRCWCAGNNAGPGLCIECAGTGLLTPEEATSMRRHRGLPDTDSRDAESHASNTGAFAAVSERPCGCGEFRCFWHNTVSEAEGHLLSRFTGTCHGCGAQRDHAFSLPLPGDTSA</sequence>
<feature type="region of interest" description="Disordered" evidence="1">
    <location>
        <begin position="209"/>
        <end position="230"/>
    </location>
</feature>
<evidence type="ECO:0000313" key="2">
    <source>
        <dbReference type="EMBL" id="WTY99563.1"/>
    </source>
</evidence>
<dbReference type="EMBL" id="CP109535">
    <property type="protein sequence ID" value="WTY99563.1"/>
    <property type="molecule type" value="Genomic_DNA"/>
</dbReference>
<name>A0AAU3H6D4_9ACTN</name>
<accession>A0AAU3H6D4</accession>
<feature type="compositionally biased region" description="Basic and acidic residues" evidence="1">
    <location>
        <begin position="215"/>
        <end position="226"/>
    </location>
</feature>